<proteinExistence type="predicted"/>
<evidence type="ECO:0000313" key="2">
    <source>
        <dbReference type="Proteomes" id="UP000256964"/>
    </source>
</evidence>
<sequence length="647" mass="72745">MAPSTRSKQQQSSYHIKVYCDGYLDELWTGVFGNEDRMSRVVRSIWEDQLQEVLEQKGMSLSDLTIHVLKDGLLWDNPEGFRKRLERHIEKLGKSPDASLDKIRVSTVCAGHLAQPTKDTHVYFVIGITDGNKPELLRPQPQGDDVLGPLPTAEVSLRSFVALNVLDIHKHALNYVRHAKHSPSHAAQLKIYAKRQEKEYAYQDGRYMNNNEKNTRGVPVALHSPSFALFQTLAEDRSFVPDAEFLHLTYQFMRKSSAIYLKEQERAEELSKLFSDIFGRTILDLQIGRANPDGSIVFNLVWEEEQGPVHETVPLAVIEFKVEPGSGGCDAGVQALAAVEQFWENSFRSRAQKMSCCPTLAIAMDGPWLRIYGCIWTDRWIFQPLAAVPYTAIASNLPIRDILSVARVLHALRATMHDIESRAQKLAATSPRPPHFRPEMWPAPTRCGGFELEYAACLGLRRRLTYSALVLSSDHPEGVIWQGKMVVVRFTEQYGKEPHEILAKKGLAPRLLYCGNPYVDIAPEYAGLTMVVMERSPGSAASPDKPSEAPLSPTFCASVHAAVKELHKAGYAHGNVTTKTIIRLPGPRNTKIHLLNFELAGEEGKTYYSVELPWRPEKVPAPEGVSPLRLVTKEHDLHFLQHLFPRK</sequence>
<name>A0A371CNY9_9APHY</name>
<evidence type="ECO:0008006" key="3">
    <source>
        <dbReference type="Google" id="ProtNLM"/>
    </source>
</evidence>
<organism evidence="1 2">
    <name type="scientific">Lentinus brumalis</name>
    <dbReference type="NCBI Taxonomy" id="2498619"/>
    <lineage>
        <taxon>Eukaryota</taxon>
        <taxon>Fungi</taxon>
        <taxon>Dikarya</taxon>
        <taxon>Basidiomycota</taxon>
        <taxon>Agaricomycotina</taxon>
        <taxon>Agaricomycetes</taxon>
        <taxon>Polyporales</taxon>
        <taxon>Polyporaceae</taxon>
        <taxon>Lentinus</taxon>
    </lineage>
</organism>
<accession>A0A371CNY9</accession>
<dbReference type="STRING" id="139420.A0A371CNY9"/>
<dbReference type="OrthoDB" id="2803426at2759"/>
<protein>
    <recommendedName>
        <fullName evidence="3">Protein kinase domain-containing protein</fullName>
    </recommendedName>
</protein>
<keyword evidence="2" id="KW-1185">Reference proteome</keyword>
<dbReference type="AlphaFoldDB" id="A0A371CNY9"/>
<dbReference type="EMBL" id="KZ857495">
    <property type="protein sequence ID" value="RDX42010.1"/>
    <property type="molecule type" value="Genomic_DNA"/>
</dbReference>
<dbReference type="Proteomes" id="UP000256964">
    <property type="component" value="Unassembled WGS sequence"/>
</dbReference>
<gene>
    <name evidence="1" type="ORF">OH76DRAFT_1489000</name>
</gene>
<evidence type="ECO:0000313" key="1">
    <source>
        <dbReference type="EMBL" id="RDX42010.1"/>
    </source>
</evidence>
<reference evidence="1 2" key="1">
    <citation type="journal article" date="2018" name="Biotechnol. Biofuels">
        <title>Integrative visual omics of the white-rot fungus Polyporus brumalis exposes the biotechnological potential of its oxidative enzymes for delignifying raw plant biomass.</title>
        <authorList>
            <person name="Miyauchi S."/>
            <person name="Rancon A."/>
            <person name="Drula E."/>
            <person name="Hage H."/>
            <person name="Chaduli D."/>
            <person name="Favel A."/>
            <person name="Grisel S."/>
            <person name="Henrissat B."/>
            <person name="Herpoel-Gimbert I."/>
            <person name="Ruiz-Duenas F.J."/>
            <person name="Chevret D."/>
            <person name="Hainaut M."/>
            <person name="Lin J."/>
            <person name="Wang M."/>
            <person name="Pangilinan J."/>
            <person name="Lipzen A."/>
            <person name="Lesage-Meessen L."/>
            <person name="Navarro D."/>
            <person name="Riley R."/>
            <person name="Grigoriev I.V."/>
            <person name="Zhou S."/>
            <person name="Raouche S."/>
            <person name="Rosso M.N."/>
        </authorList>
    </citation>
    <scope>NUCLEOTIDE SEQUENCE [LARGE SCALE GENOMIC DNA]</scope>
    <source>
        <strain evidence="1 2">BRFM 1820</strain>
    </source>
</reference>